<dbReference type="Pfam" id="PF16640">
    <property type="entry name" value="Big_3_5"/>
    <property type="match status" value="1"/>
</dbReference>
<gene>
    <name evidence="6" type="ORF">SAMN05421872_104331</name>
</gene>
<dbReference type="Gene3D" id="2.60.40.10">
    <property type="entry name" value="Immunoglobulins"/>
    <property type="match status" value="1"/>
</dbReference>
<dbReference type="STRING" id="1045774.SAMN05421872_104331"/>
<dbReference type="Pfam" id="PF20578">
    <property type="entry name" value="aBig_2"/>
    <property type="match status" value="1"/>
</dbReference>
<evidence type="ECO:0000313" key="6">
    <source>
        <dbReference type="EMBL" id="SDC89539.1"/>
    </source>
</evidence>
<dbReference type="Gene3D" id="2.115.10.20">
    <property type="entry name" value="Glycosyl hydrolase domain, family 43"/>
    <property type="match status" value="1"/>
</dbReference>
<dbReference type="PANTHER" id="PTHR43301">
    <property type="entry name" value="ARABINAN ENDO-1,5-ALPHA-L-ARABINOSIDASE"/>
    <property type="match status" value="1"/>
</dbReference>
<dbReference type="InterPro" id="IPR050727">
    <property type="entry name" value="GH43_arabinanases"/>
</dbReference>
<dbReference type="InterPro" id="IPR032109">
    <property type="entry name" value="Big_3_5"/>
</dbReference>
<dbReference type="InterPro" id="IPR011081">
    <property type="entry name" value="Big_4"/>
</dbReference>
<dbReference type="Pfam" id="PF13385">
    <property type="entry name" value="Laminin_G_3"/>
    <property type="match status" value="1"/>
</dbReference>
<dbReference type="PANTHER" id="PTHR43301:SF3">
    <property type="entry name" value="ARABINAN ENDO-1,5-ALPHA-L-ARABINOSIDASE A-RELATED"/>
    <property type="match status" value="1"/>
</dbReference>
<dbReference type="OrthoDB" id="9772095at2"/>
<dbReference type="AlphaFoldDB" id="A0A1G6QAZ7"/>
<keyword evidence="1" id="KW-0378">Hydrolase</keyword>
<evidence type="ECO:0000256" key="2">
    <source>
        <dbReference type="ARBA" id="ARBA00023295"/>
    </source>
</evidence>
<dbReference type="InterPro" id="IPR013783">
    <property type="entry name" value="Ig-like_fold"/>
</dbReference>
<feature type="domain" description="Bacterial Ig-like" evidence="4">
    <location>
        <begin position="870"/>
        <end position="951"/>
    </location>
</feature>
<evidence type="ECO:0000259" key="3">
    <source>
        <dbReference type="Pfam" id="PF07532"/>
    </source>
</evidence>
<dbReference type="GO" id="GO:0016798">
    <property type="term" value="F:hydrolase activity, acting on glycosyl bonds"/>
    <property type="evidence" value="ECO:0007669"/>
    <property type="project" value="UniProtKB-KW"/>
</dbReference>
<dbReference type="EMBL" id="FMZM01000004">
    <property type="protein sequence ID" value="SDC89539.1"/>
    <property type="molecule type" value="Genomic_DNA"/>
</dbReference>
<organism evidence="6 7">
    <name type="scientific">Nocardioides lianchengensis</name>
    <dbReference type="NCBI Taxonomy" id="1045774"/>
    <lineage>
        <taxon>Bacteria</taxon>
        <taxon>Bacillati</taxon>
        <taxon>Actinomycetota</taxon>
        <taxon>Actinomycetes</taxon>
        <taxon>Propionibacteriales</taxon>
        <taxon>Nocardioidaceae</taxon>
        <taxon>Nocardioides</taxon>
    </lineage>
</organism>
<dbReference type="InterPro" id="IPR013320">
    <property type="entry name" value="ConA-like_dom_sf"/>
</dbReference>
<proteinExistence type="predicted"/>
<dbReference type="SUPFAM" id="SSF75005">
    <property type="entry name" value="Arabinanase/levansucrase/invertase"/>
    <property type="match status" value="1"/>
</dbReference>
<dbReference type="Proteomes" id="UP000199034">
    <property type="component" value="Unassembled WGS sequence"/>
</dbReference>
<protein>
    <submittedName>
        <fullName evidence="6">Ig-like domain (Group 4)</fullName>
    </submittedName>
</protein>
<dbReference type="Pfam" id="PF07532">
    <property type="entry name" value="Big_4"/>
    <property type="match status" value="1"/>
</dbReference>
<reference evidence="6 7" key="1">
    <citation type="submission" date="2016-10" db="EMBL/GenBank/DDBJ databases">
        <authorList>
            <person name="de Groot N.N."/>
        </authorList>
    </citation>
    <scope>NUCLEOTIDE SEQUENCE [LARGE SCALE GENOMIC DNA]</scope>
    <source>
        <strain evidence="6 7">CGMCC 4.6858</strain>
    </source>
</reference>
<feature type="domain" description="Atrophied bacterial Ig" evidence="5">
    <location>
        <begin position="284"/>
        <end position="349"/>
    </location>
</feature>
<dbReference type="CDD" id="cd08983">
    <property type="entry name" value="GH43_Bt3655-like"/>
    <property type="match status" value="1"/>
</dbReference>
<keyword evidence="7" id="KW-1185">Reference proteome</keyword>
<dbReference type="InterPro" id="IPR046780">
    <property type="entry name" value="aBig_2"/>
</dbReference>
<dbReference type="GO" id="GO:0005975">
    <property type="term" value="P:carbohydrate metabolic process"/>
    <property type="evidence" value="ECO:0007669"/>
    <property type="project" value="UniProtKB-ARBA"/>
</dbReference>
<dbReference type="Gene3D" id="2.60.40.2700">
    <property type="match status" value="1"/>
</dbReference>
<evidence type="ECO:0000256" key="1">
    <source>
        <dbReference type="ARBA" id="ARBA00022801"/>
    </source>
</evidence>
<sequence length="952" mass="100602">MKLPTRRLAALAATGALLGAGLAATAPTPALAADDPVAPRDGLVAEYLLDETAGTVVHNTADGSASGTDARDATLRQGSDTLWGNGSLGFTGGAKTSGSWVELPDDLLTGKQQATISTELWADPTMLNGFHFLWNIGNDATSSYFFSSLNCGNGRRTLVGLKSAGTERLVQAGSCATQAQRWTNLTVTVDGATDTAKVYVDGTEVASGAMPYSPADVVDQTLNTIGRAPWPDPNFKGRVGAFRVYDRALAPAEVTALSDADAVEHASELQASAQALLAGIGDRTVNGDTTLPTGNGTITWTSADPAVVGTDGDVVQPPTGAEPVEVDLTATVTIRGLVATKTITVTVLPEADPEDPYGYLMVHFIEDSAGYAEKIYLDVSRDDDPTHWLPLNDGEPILASNLGTTGVRDPYLTYNPETETYYLIATDLRVFGGDNAGWGTWSRRGSQFLNIWESKDLVEWGPLRQLKVSPPTAGMSWAPEATWEPSLGKFVVYWASTLFDPADTAHTGSTYSRILYGTTSDFATDYEYQGVMIDTGADVIDTTVLQNDGTTYRLSKDNGSGRGIYYEKTTAADWWKPTTTWTQIQTNLGQADYGSVEGPAIFKDHSRDHWYAYVDVIPSIGYRPYETTDLDAGFTKVDVASTGFVMPPSTKHGGVVSLTKAQYDEVRASDVAELVTQEVDVTTDAGTAPELPATAEVVLEDGRTDDVPVAWDAVEPAAYATAGSFTVEGRVKAIANNLNQATGVGQPLTSTTAIDNVVTATVTVEPLPVPPAPVATVPPRVAGAAVVGRTLSATTGTWDVPGAVLTRQWLRDGVPVAGATGSSYTLRPGDAGRRFAVRVTATAPSRPAGTATSARTAAVARAASATRLRASATRVRRGKQVRLTVTVTGVQPTGTVRITDNGRVLRTLTLRAGTATVRVPLKKRGRHRLVATYLGTAWALPSRSATTTVTVK</sequence>
<evidence type="ECO:0000259" key="4">
    <source>
        <dbReference type="Pfam" id="PF16640"/>
    </source>
</evidence>
<dbReference type="Gene3D" id="2.60.120.200">
    <property type="match status" value="1"/>
</dbReference>
<keyword evidence="2" id="KW-0326">Glycosidase</keyword>
<dbReference type="InterPro" id="IPR023296">
    <property type="entry name" value="Glyco_hydro_beta-prop_sf"/>
</dbReference>
<accession>A0A1G6QAZ7</accession>
<name>A0A1G6QAZ7_9ACTN</name>
<evidence type="ECO:0000259" key="5">
    <source>
        <dbReference type="Pfam" id="PF20578"/>
    </source>
</evidence>
<evidence type="ECO:0000313" key="7">
    <source>
        <dbReference type="Proteomes" id="UP000199034"/>
    </source>
</evidence>
<dbReference type="RefSeq" id="WP_090854394.1">
    <property type="nucleotide sequence ID" value="NZ_FMZM01000004.1"/>
</dbReference>
<feature type="domain" description="Bacterial Ig-like" evidence="3">
    <location>
        <begin position="677"/>
        <end position="732"/>
    </location>
</feature>
<dbReference type="SUPFAM" id="SSF49899">
    <property type="entry name" value="Concanavalin A-like lectins/glucanases"/>
    <property type="match status" value="1"/>
</dbReference>